<feature type="region of interest" description="Disordered" evidence="1">
    <location>
        <begin position="310"/>
        <end position="428"/>
    </location>
</feature>
<feature type="compositionally biased region" description="Basic residues" evidence="1">
    <location>
        <begin position="165"/>
        <end position="177"/>
    </location>
</feature>
<feature type="region of interest" description="Disordered" evidence="1">
    <location>
        <begin position="1"/>
        <end position="93"/>
    </location>
</feature>
<gene>
    <name evidence="2" type="ORF">BCR33DRAFT_810637</name>
</gene>
<feature type="compositionally biased region" description="Low complexity" evidence="1">
    <location>
        <begin position="343"/>
        <end position="374"/>
    </location>
</feature>
<evidence type="ECO:0000256" key="1">
    <source>
        <dbReference type="SAM" id="MobiDB-lite"/>
    </source>
</evidence>
<comment type="caution">
    <text evidence="2">The sequence shown here is derived from an EMBL/GenBank/DDBJ whole genome shotgun (WGS) entry which is preliminary data.</text>
</comment>
<protein>
    <submittedName>
        <fullName evidence="2">Uncharacterized protein</fullName>
    </submittedName>
</protein>
<reference evidence="2 3" key="1">
    <citation type="submission" date="2016-07" db="EMBL/GenBank/DDBJ databases">
        <title>Pervasive Adenine N6-methylation of Active Genes in Fungi.</title>
        <authorList>
            <consortium name="DOE Joint Genome Institute"/>
            <person name="Mondo S.J."/>
            <person name="Dannebaum R.O."/>
            <person name="Kuo R.C."/>
            <person name="Labutti K."/>
            <person name="Haridas S."/>
            <person name="Kuo A."/>
            <person name="Salamov A."/>
            <person name="Ahrendt S.R."/>
            <person name="Lipzen A."/>
            <person name="Sullivan W."/>
            <person name="Andreopoulos W.B."/>
            <person name="Clum A."/>
            <person name="Lindquist E."/>
            <person name="Daum C."/>
            <person name="Ramamoorthy G.K."/>
            <person name="Gryganskyi A."/>
            <person name="Culley D."/>
            <person name="Magnuson J.K."/>
            <person name="James T.Y."/>
            <person name="O'Malley M.A."/>
            <person name="Stajich J.E."/>
            <person name="Spatafora J.W."/>
            <person name="Visel A."/>
            <person name="Grigoriev I.V."/>
        </authorList>
    </citation>
    <scope>NUCLEOTIDE SEQUENCE [LARGE SCALE GENOMIC DNA]</scope>
    <source>
        <strain evidence="2 3">JEL800</strain>
    </source>
</reference>
<organism evidence="2 3">
    <name type="scientific">Rhizoclosmatium globosum</name>
    <dbReference type="NCBI Taxonomy" id="329046"/>
    <lineage>
        <taxon>Eukaryota</taxon>
        <taxon>Fungi</taxon>
        <taxon>Fungi incertae sedis</taxon>
        <taxon>Chytridiomycota</taxon>
        <taxon>Chytridiomycota incertae sedis</taxon>
        <taxon>Chytridiomycetes</taxon>
        <taxon>Chytridiales</taxon>
        <taxon>Chytriomycetaceae</taxon>
        <taxon>Rhizoclosmatium</taxon>
    </lineage>
</organism>
<keyword evidence="3" id="KW-1185">Reference proteome</keyword>
<dbReference type="AlphaFoldDB" id="A0A1Y2ALN1"/>
<accession>A0A1Y2ALN1</accession>
<feature type="compositionally biased region" description="Polar residues" evidence="1">
    <location>
        <begin position="126"/>
        <end position="160"/>
    </location>
</feature>
<evidence type="ECO:0000313" key="2">
    <source>
        <dbReference type="EMBL" id="ORY23461.1"/>
    </source>
</evidence>
<feature type="compositionally biased region" description="Low complexity" evidence="1">
    <location>
        <begin position="406"/>
        <end position="428"/>
    </location>
</feature>
<dbReference type="EMBL" id="MCGO01000160">
    <property type="protein sequence ID" value="ORY23461.1"/>
    <property type="molecule type" value="Genomic_DNA"/>
</dbReference>
<feature type="compositionally biased region" description="Polar residues" evidence="1">
    <location>
        <begin position="1"/>
        <end position="18"/>
    </location>
</feature>
<evidence type="ECO:0000313" key="3">
    <source>
        <dbReference type="Proteomes" id="UP000193642"/>
    </source>
</evidence>
<dbReference type="Proteomes" id="UP000193642">
    <property type="component" value="Unassembled WGS sequence"/>
</dbReference>
<proteinExistence type="predicted"/>
<feature type="compositionally biased region" description="Basic and acidic residues" evidence="1">
    <location>
        <begin position="19"/>
        <end position="35"/>
    </location>
</feature>
<feature type="compositionally biased region" description="Basic and acidic residues" evidence="1">
    <location>
        <begin position="178"/>
        <end position="196"/>
    </location>
</feature>
<name>A0A1Y2ALN1_9FUNG</name>
<feature type="compositionally biased region" description="Basic residues" evidence="1">
    <location>
        <begin position="60"/>
        <end position="70"/>
    </location>
</feature>
<sequence>MEQNSRKTAGKLSSQLRNSEARNRNPNETRSKETRVTVTITKQNEKAETDLPALPDTRHGITHLPHHNAKRQQAQQPHKTHWKESEGLSKEAQQPYATYQHDRNSMLAPTNAEETTPHSERRNRQHQGNSQYRRGNTQRLLTPTTQHYNKHFSTSISNTVETKKNKQNNKYTKKDKRERKNETKGSVRQKTNKEQSRTITNQLRKTKMRSLWELHKRQEIRSKGLKGTQKQAPKCPLPPLNQTTTMTNQYTIDIYHADLSDYTFGDTNSLSKSSARVQAALVDAGAHATVTPHCEYTTLLCNKDDAKRVRQAHSKQTTQAGKLTNQSSTHYPLHNEPAQPTRSPSLHLASPTLTSATTTKPPPKTKSATSSTTCSRRKSRTYTSTPKPKPPPATSSATLRPNSDASLTSPCTATSPTSQTSTYSYVTQPQTSPPIFFPSQPCSVYLQRNFPAHQITLSRLPGLNTQLFLPV</sequence>
<feature type="compositionally biased region" description="Polar residues" evidence="1">
    <location>
        <begin position="314"/>
        <end position="330"/>
    </location>
</feature>
<feature type="region of interest" description="Disordered" evidence="1">
    <location>
        <begin position="110"/>
        <end position="197"/>
    </location>
</feature>